<dbReference type="Pfam" id="PF00589">
    <property type="entry name" value="Phage_integrase"/>
    <property type="match status" value="1"/>
</dbReference>
<comment type="similarity">
    <text evidence="1">Belongs to the 'phage' integrase family.</text>
</comment>
<gene>
    <name evidence="5" type="ORF">BN53_04370</name>
</gene>
<keyword evidence="2" id="KW-0238">DNA-binding</keyword>
<evidence type="ECO:0000259" key="4">
    <source>
        <dbReference type="PROSITE" id="PS51898"/>
    </source>
</evidence>
<dbReference type="RefSeq" id="WP_009559875.1">
    <property type="nucleotide sequence ID" value="NZ_AYZN01000019.1"/>
</dbReference>
<dbReference type="CDD" id="cd01189">
    <property type="entry name" value="INT_ICEBs1_C_like"/>
    <property type="match status" value="1"/>
</dbReference>
<name>I7LDY8_9LACO</name>
<dbReference type="GO" id="GO:0003677">
    <property type="term" value="F:DNA binding"/>
    <property type="evidence" value="ECO:0007669"/>
    <property type="project" value="UniProtKB-KW"/>
</dbReference>
<keyword evidence="3" id="KW-0233">DNA recombination</keyword>
<evidence type="ECO:0000313" key="6">
    <source>
        <dbReference type="Proteomes" id="UP000009311"/>
    </source>
</evidence>
<dbReference type="Gene3D" id="1.10.443.10">
    <property type="entry name" value="Intergrase catalytic core"/>
    <property type="match status" value="1"/>
</dbReference>
<dbReference type="Proteomes" id="UP000009311">
    <property type="component" value="Unassembled WGS sequence"/>
</dbReference>
<evidence type="ECO:0000313" key="5">
    <source>
        <dbReference type="EMBL" id="CCI85323.1"/>
    </source>
</evidence>
<dbReference type="InterPro" id="IPR010998">
    <property type="entry name" value="Integrase_recombinase_N"/>
</dbReference>
<dbReference type="STRING" id="1423790.BN53_04370"/>
<dbReference type="InterPro" id="IPR050090">
    <property type="entry name" value="Tyrosine_recombinase_XerCD"/>
</dbReference>
<dbReference type="Gene3D" id="1.10.150.130">
    <property type="match status" value="1"/>
</dbReference>
<evidence type="ECO:0000256" key="1">
    <source>
        <dbReference type="ARBA" id="ARBA00008857"/>
    </source>
</evidence>
<dbReference type="InterPro" id="IPR002104">
    <property type="entry name" value="Integrase_catalytic"/>
</dbReference>
<feature type="domain" description="Tyr recombinase" evidence="4">
    <location>
        <begin position="188"/>
        <end position="386"/>
    </location>
</feature>
<protein>
    <submittedName>
        <fullName evidence="5">Integrase</fullName>
    </submittedName>
</protein>
<organism evidence="5 6">
    <name type="scientific">Lactobacillus pasteurii DSM 23907 = CRBIP 24.76</name>
    <dbReference type="NCBI Taxonomy" id="1423790"/>
    <lineage>
        <taxon>Bacteria</taxon>
        <taxon>Bacillati</taxon>
        <taxon>Bacillota</taxon>
        <taxon>Bacilli</taxon>
        <taxon>Lactobacillales</taxon>
        <taxon>Lactobacillaceae</taxon>
        <taxon>Lactobacillus</taxon>
    </lineage>
</organism>
<dbReference type="AlphaFoldDB" id="I7LDY8"/>
<keyword evidence="6" id="KW-1185">Reference proteome</keyword>
<dbReference type="GO" id="GO:0015074">
    <property type="term" value="P:DNA integration"/>
    <property type="evidence" value="ECO:0007669"/>
    <property type="project" value="InterPro"/>
</dbReference>
<dbReference type="InterPro" id="IPR011010">
    <property type="entry name" value="DNA_brk_join_enz"/>
</dbReference>
<dbReference type="EMBL" id="CAKD01000021">
    <property type="protein sequence ID" value="CCI85323.1"/>
    <property type="molecule type" value="Genomic_DNA"/>
</dbReference>
<sequence>MKEYSMTITALPSGKFKYTQKYLDPYASKPGSLKYKSVSCTLAKKTKQAQAHARAILSEKIELALGNLGTSNITLRTLFKHYCEHYNLNKDKAELDPSYQTYWVYQTHIKEYINSLNDLDPIISNLDVPFFKEYFDRMQQKYSHSYCNIRRAALLHLFTYGIEFGYIKTNPILGLRLKRHRIDAVKLIENKYLTDKEYKDLIDYVKKAGKINYADLFETMYLTGLRFSEISGLQVKDFKKIDGKYSLIINGILVKKHKSNNQAIKRKATKTNAGMRVVYLPPKASEIVKKHCINKNDNQFIFTNKKMPLVYTSTNQYLKRAAKKAGINKNITTHFFRHTHISKLASLGVPLEDIKKRVGHESAKTTEQIYYHMLSESKDKLETIVDKL</sequence>
<dbReference type="GO" id="GO:0006310">
    <property type="term" value="P:DNA recombination"/>
    <property type="evidence" value="ECO:0007669"/>
    <property type="project" value="UniProtKB-KW"/>
</dbReference>
<dbReference type="OrthoDB" id="9803188at2"/>
<dbReference type="PANTHER" id="PTHR30349:SF64">
    <property type="entry name" value="PROPHAGE INTEGRASE INTD-RELATED"/>
    <property type="match status" value="1"/>
</dbReference>
<evidence type="ECO:0000256" key="2">
    <source>
        <dbReference type="ARBA" id="ARBA00023125"/>
    </source>
</evidence>
<dbReference type="PROSITE" id="PS51898">
    <property type="entry name" value="TYR_RECOMBINASE"/>
    <property type="match status" value="1"/>
</dbReference>
<proteinExistence type="inferred from homology"/>
<comment type="caution">
    <text evidence="5">The sequence shown here is derived from an EMBL/GenBank/DDBJ whole genome shotgun (WGS) entry which is preliminary data.</text>
</comment>
<reference evidence="5 6" key="1">
    <citation type="submission" date="2012-06" db="EMBL/GenBank/DDBJ databases">
        <title>Draft Genome Sequence of Lactobacillus pasteurii CRBIP 24.76T.</title>
        <authorList>
            <person name="Cousin S."/>
            <person name="Bouchier C."/>
            <person name="Loux V."/>
            <person name="Ma L."/>
            <person name="Creno S."/>
            <person name="Bizet C."/>
            <person name="Clermont D."/>
        </authorList>
    </citation>
    <scope>NUCLEOTIDE SEQUENCE [LARGE SCALE GENOMIC DNA]</scope>
    <source>
        <strain evidence="6">CRBIP 24.76T</strain>
    </source>
</reference>
<accession>I7LDY8</accession>
<dbReference type="SUPFAM" id="SSF56349">
    <property type="entry name" value="DNA breaking-rejoining enzymes"/>
    <property type="match status" value="1"/>
</dbReference>
<evidence type="ECO:0000256" key="3">
    <source>
        <dbReference type="ARBA" id="ARBA00023172"/>
    </source>
</evidence>
<dbReference type="eggNOG" id="COG0582">
    <property type="taxonomic scope" value="Bacteria"/>
</dbReference>
<dbReference type="InterPro" id="IPR013762">
    <property type="entry name" value="Integrase-like_cat_sf"/>
</dbReference>
<dbReference type="PANTHER" id="PTHR30349">
    <property type="entry name" value="PHAGE INTEGRASE-RELATED"/>
    <property type="match status" value="1"/>
</dbReference>